<organism evidence="3 4">
    <name type="scientific">Lyophyllum shimeji</name>
    <name type="common">Hon-shimeji</name>
    <name type="synonym">Tricholoma shimeji</name>
    <dbReference type="NCBI Taxonomy" id="47721"/>
    <lineage>
        <taxon>Eukaryota</taxon>
        <taxon>Fungi</taxon>
        <taxon>Dikarya</taxon>
        <taxon>Basidiomycota</taxon>
        <taxon>Agaricomycotina</taxon>
        <taxon>Agaricomycetes</taxon>
        <taxon>Agaricomycetidae</taxon>
        <taxon>Agaricales</taxon>
        <taxon>Tricholomatineae</taxon>
        <taxon>Lyophyllaceae</taxon>
        <taxon>Lyophyllum</taxon>
    </lineage>
</organism>
<name>A0A9P3PTZ5_LYOSH</name>
<accession>A0A9P3PTZ5</accession>
<dbReference type="EMBL" id="BRPK01000012">
    <property type="protein sequence ID" value="GLB42840.1"/>
    <property type="molecule type" value="Genomic_DNA"/>
</dbReference>
<evidence type="ECO:0000313" key="3">
    <source>
        <dbReference type="EMBL" id="GLB42840.1"/>
    </source>
</evidence>
<dbReference type="Pfam" id="PF03235">
    <property type="entry name" value="GmrSD_N"/>
    <property type="match status" value="1"/>
</dbReference>
<feature type="compositionally biased region" description="Pro residues" evidence="1">
    <location>
        <begin position="916"/>
        <end position="925"/>
    </location>
</feature>
<evidence type="ECO:0000313" key="4">
    <source>
        <dbReference type="Proteomes" id="UP001063166"/>
    </source>
</evidence>
<dbReference type="Proteomes" id="UP001063166">
    <property type="component" value="Unassembled WGS sequence"/>
</dbReference>
<feature type="compositionally biased region" description="Basic residues" evidence="1">
    <location>
        <begin position="450"/>
        <end position="460"/>
    </location>
</feature>
<keyword evidence="4" id="KW-1185">Reference proteome</keyword>
<gene>
    <name evidence="3" type="ORF">LshimejAT787_1202890</name>
</gene>
<feature type="compositionally biased region" description="Low complexity" evidence="1">
    <location>
        <begin position="565"/>
        <end position="583"/>
    </location>
</feature>
<feature type="compositionally biased region" description="Low complexity" evidence="1">
    <location>
        <begin position="869"/>
        <end position="894"/>
    </location>
</feature>
<feature type="compositionally biased region" description="Pro residues" evidence="1">
    <location>
        <begin position="740"/>
        <end position="750"/>
    </location>
</feature>
<feature type="compositionally biased region" description="Acidic residues" evidence="1">
    <location>
        <begin position="464"/>
        <end position="473"/>
    </location>
</feature>
<feature type="compositionally biased region" description="Basic and acidic residues" evidence="1">
    <location>
        <begin position="947"/>
        <end position="988"/>
    </location>
</feature>
<feature type="compositionally biased region" description="Polar residues" evidence="1">
    <location>
        <begin position="631"/>
        <end position="657"/>
    </location>
</feature>
<sequence>MSFQYELDDDSDLTELSDDEEETPLSIQYPASKPAAAKTKAAQTKKAAKDINPPRLKECYHKTWSPDNLYRNLQLGVINLNPEYQRDVVWTDTHQGYLIDSLMHNYAVFPLIFAVRPNEHGVEERICIDGKQRITAIQQFMDGKISYRDSQLNREMWYKSVPQAKTPKNVISAAQKQRFDLMNIVVYEYMNITEHEEREIFQRVQNAVALTAHERLKAYNGPNADLVRDMHRTTSSALREFLAWDKAKGKDFFMLAQIAILINHHLSARKGAYPATELKLSRVETFLHSKTAPSPKLRASALGVVDTMNCLIRDERWRNPFEAIQPMWFVMTGFMIYLYREKRSLAQLADAVRQMKEIVKAKTAAKAYKDLAAFVVNKVPVLKLTSDGIGDTPAAYVTFDGRPVALPHLPRPPLPMASASAPPKISPKRKKSARVSDAESEEEVDEAPKKKAMSARRNKRCLPESDDEDDDYEVPSAPLRMKTAAARTAVKKIASATKGGTPAGSAPVSKATTTVKRSTSKPSAPAATTKTSARASTSASARESPMASQVGKPSIKPSKTKKLVTSCASPSSSAQATPTTSRSPMPPPLPSASTSAPLLPSRPRPLNPSRTSTPVLVSARPSPIDRITAETRPSPSISPVNVNATLPPSKLQTQTPLHYSDRHAPPDRLAPIRAAKARLAGDNPQQQQQQLLSPSVSTSASLSSMSMSISSSSSAAGTWQHHHQQQQHQPSVDPRRRPPSANPTPQPAPPVSANDEDEEFLAQLAAIESTLGSKPSLLTPAPSKSPTPTGAGTTTASVVVPPLPQQRPQSRAETDVVMADGTKDVLSNVQPIGRRPPVVRPLSAGGPAPPSVPLPQINTNVDEYRNVPSTSASAQPSRQSTSTSSVTAQQAMSAPLPGSGLGSNGSFSVKGMPPISKLPPQPQPQPQHVRAPTIPASRRPGASGSLRETDAGRVYRDRDRESDRESVYSRDSRDDERYRRQRPEYSRS</sequence>
<feature type="domain" description="GmrSD restriction endonucleases N-terminal" evidence="2">
    <location>
        <begin position="79"/>
        <end position="218"/>
    </location>
</feature>
<feature type="region of interest" description="Disordered" evidence="1">
    <location>
        <begin position="408"/>
        <end position="815"/>
    </location>
</feature>
<evidence type="ECO:0000259" key="2">
    <source>
        <dbReference type="Pfam" id="PF03235"/>
    </source>
</evidence>
<dbReference type="AlphaFoldDB" id="A0A9P3PTZ5"/>
<protein>
    <recommendedName>
        <fullName evidence="2">GmrSD restriction endonucleases N-terminal domain-containing protein</fullName>
    </recommendedName>
</protein>
<feature type="region of interest" description="Disordered" evidence="1">
    <location>
        <begin position="1"/>
        <end position="48"/>
    </location>
</feature>
<dbReference type="PANTHER" id="PTHR39639">
    <property type="entry name" value="CHROMOSOME 16, WHOLE GENOME SHOTGUN SEQUENCE"/>
    <property type="match status" value="1"/>
</dbReference>
<feature type="compositionally biased region" description="Acidic residues" evidence="1">
    <location>
        <begin position="1"/>
        <end position="23"/>
    </location>
</feature>
<proteinExistence type="predicted"/>
<evidence type="ECO:0000256" key="1">
    <source>
        <dbReference type="SAM" id="MobiDB-lite"/>
    </source>
</evidence>
<feature type="compositionally biased region" description="Low complexity" evidence="1">
    <location>
        <begin position="685"/>
        <end position="716"/>
    </location>
</feature>
<dbReference type="InterPro" id="IPR004919">
    <property type="entry name" value="GmrSD_N"/>
</dbReference>
<feature type="region of interest" description="Disordered" evidence="1">
    <location>
        <begin position="827"/>
        <end position="988"/>
    </location>
</feature>
<reference evidence="3" key="1">
    <citation type="submission" date="2022-07" db="EMBL/GenBank/DDBJ databases">
        <title>The genome of Lyophyllum shimeji provides insight into the initial evolution of ectomycorrhizal fungal genome.</title>
        <authorList>
            <person name="Kobayashi Y."/>
            <person name="Shibata T."/>
            <person name="Hirakawa H."/>
            <person name="Shigenobu S."/>
            <person name="Nishiyama T."/>
            <person name="Yamada A."/>
            <person name="Hasebe M."/>
            <person name="Kawaguchi M."/>
        </authorList>
    </citation>
    <scope>NUCLEOTIDE SEQUENCE</scope>
    <source>
        <strain evidence="3">AT787</strain>
    </source>
</reference>
<comment type="caution">
    <text evidence="3">The sequence shown here is derived from an EMBL/GenBank/DDBJ whole genome shotgun (WGS) entry which is preliminary data.</text>
</comment>
<feature type="compositionally biased region" description="Low complexity" evidence="1">
    <location>
        <begin position="782"/>
        <end position="800"/>
    </location>
</feature>
<dbReference type="PANTHER" id="PTHR39639:SF1">
    <property type="entry name" value="DUF262 DOMAIN-CONTAINING PROTEIN"/>
    <property type="match status" value="1"/>
</dbReference>
<dbReference type="OrthoDB" id="5419821at2759"/>
<feature type="compositionally biased region" description="Low complexity" evidence="1">
    <location>
        <begin position="30"/>
        <end position="45"/>
    </location>
</feature>
<feature type="compositionally biased region" description="Low complexity" evidence="1">
    <location>
        <begin position="516"/>
        <end position="542"/>
    </location>
</feature>